<keyword evidence="2 4" id="KW-0067">ATP-binding</keyword>
<dbReference type="Pfam" id="PF00005">
    <property type="entry name" value="ABC_tran"/>
    <property type="match status" value="1"/>
</dbReference>
<dbReference type="InterPro" id="IPR027417">
    <property type="entry name" value="P-loop_NTPase"/>
</dbReference>
<dbReference type="PROSITE" id="PS50893">
    <property type="entry name" value="ABC_TRANSPORTER_2"/>
    <property type="match status" value="1"/>
</dbReference>
<dbReference type="RefSeq" id="WP_230437343.1">
    <property type="nucleotide sequence ID" value="NZ_CP087715.1"/>
</dbReference>
<gene>
    <name evidence="4" type="ORF">ACFQ2X_11625</name>
</gene>
<dbReference type="SUPFAM" id="SSF52540">
    <property type="entry name" value="P-loop containing nucleoside triphosphate hydrolases"/>
    <property type="match status" value="1"/>
</dbReference>
<name>A0ABW3U9Q4_9GAMM</name>
<reference evidence="5" key="1">
    <citation type="journal article" date="2019" name="Int. J. Syst. Evol. Microbiol.">
        <title>The Global Catalogue of Microorganisms (GCM) 10K type strain sequencing project: providing services to taxonomists for standard genome sequencing and annotation.</title>
        <authorList>
            <consortium name="The Broad Institute Genomics Platform"/>
            <consortium name="The Broad Institute Genome Sequencing Center for Infectious Disease"/>
            <person name="Wu L."/>
            <person name="Ma J."/>
        </authorList>
    </citation>
    <scope>NUCLEOTIDE SEQUENCE [LARGE SCALE GENOMIC DNA]</scope>
    <source>
        <strain evidence="5">CCUG 54356</strain>
    </source>
</reference>
<dbReference type="InterPro" id="IPR003593">
    <property type="entry name" value="AAA+_ATPase"/>
</dbReference>
<dbReference type="GO" id="GO:0005524">
    <property type="term" value="F:ATP binding"/>
    <property type="evidence" value="ECO:0007669"/>
    <property type="project" value="UniProtKB-KW"/>
</dbReference>
<dbReference type="Proteomes" id="UP001597264">
    <property type="component" value="Unassembled WGS sequence"/>
</dbReference>
<keyword evidence="1" id="KW-0547">Nucleotide-binding</keyword>
<organism evidence="4 5">
    <name type="scientific">Microbulbifer celer</name>
    <dbReference type="NCBI Taxonomy" id="435905"/>
    <lineage>
        <taxon>Bacteria</taxon>
        <taxon>Pseudomonadati</taxon>
        <taxon>Pseudomonadota</taxon>
        <taxon>Gammaproteobacteria</taxon>
        <taxon>Cellvibrionales</taxon>
        <taxon>Microbulbiferaceae</taxon>
        <taxon>Microbulbifer</taxon>
    </lineage>
</organism>
<sequence length="190" mass="20645">MTSINLTSLEIKRSGKSVVRGLNFVSSSSRVRVTGVNGAGKTTLLLALAGLIPVASGSIFLEGSVRPSNRRKLCGFFSSAIQVPGYLTVAQTLSFFDPRSGCHFEELESSLLRGINFSEKYEGLSEGQKRRVSIVCAVRKERGVLIMDEPFNALDGRSVAAIENYLESYEGKLIYVDHRGVAPPEEVLSL</sequence>
<evidence type="ECO:0000313" key="5">
    <source>
        <dbReference type="Proteomes" id="UP001597264"/>
    </source>
</evidence>
<evidence type="ECO:0000256" key="2">
    <source>
        <dbReference type="ARBA" id="ARBA00022840"/>
    </source>
</evidence>
<dbReference type="InterPro" id="IPR003439">
    <property type="entry name" value="ABC_transporter-like_ATP-bd"/>
</dbReference>
<evidence type="ECO:0000259" key="3">
    <source>
        <dbReference type="PROSITE" id="PS50893"/>
    </source>
</evidence>
<dbReference type="PANTHER" id="PTHR43158">
    <property type="entry name" value="SKFA PEPTIDE EXPORT ATP-BINDING PROTEIN SKFE"/>
    <property type="match status" value="1"/>
</dbReference>
<evidence type="ECO:0000313" key="4">
    <source>
        <dbReference type="EMBL" id="MFD1217250.1"/>
    </source>
</evidence>
<comment type="caution">
    <text evidence="4">The sequence shown here is derived from an EMBL/GenBank/DDBJ whole genome shotgun (WGS) entry which is preliminary data.</text>
</comment>
<accession>A0ABW3U9Q4</accession>
<dbReference type="Gene3D" id="3.40.50.300">
    <property type="entry name" value="P-loop containing nucleotide triphosphate hydrolases"/>
    <property type="match status" value="1"/>
</dbReference>
<dbReference type="SMART" id="SM00382">
    <property type="entry name" value="AAA"/>
    <property type="match status" value="1"/>
</dbReference>
<proteinExistence type="predicted"/>
<protein>
    <submittedName>
        <fullName evidence="4">ATP-binding cassette domain-containing protein</fullName>
    </submittedName>
</protein>
<evidence type="ECO:0000256" key="1">
    <source>
        <dbReference type="ARBA" id="ARBA00022741"/>
    </source>
</evidence>
<dbReference type="PANTHER" id="PTHR43158:SF2">
    <property type="entry name" value="SKFA PEPTIDE EXPORT ATP-BINDING PROTEIN SKFE"/>
    <property type="match status" value="1"/>
</dbReference>
<keyword evidence="5" id="KW-1185">Reference proteome</keyword>
<dbReference type="EMBL" id="JBHTLR010000011">
    <property type="protein sequence ID" value="MFD1217250.1"/>
    <property type="molecule type" value="Genomic_DNA"/>
</dbReference>
<feature type="domain" description="ABC transporter" evidence="3">
    <location>
        <begin position="4"/>
        <end position="190"/>
    </location>
</feature>